<feature type="region of interest" description="Disordered" evidence="1">
    <location>
        <begin position="1"/>
        <end position="21"/>
    </location>
</feature>
<evidence type="ECO:0000256" key="1">
    <source>
        <dbReference type="SAM" id="MobiDB-lite"/>
    </source>
</evidence>
<accession>A0AAD9QLV4</accession>
<dbReference type="EMBL" id="JARQWQ010000025">
    <property type="protein sequence ID" value="KAK2563622.1"/>
    <property type="molecule type" value="Genomic_DNA"/>
</dbReference>
<name>A0AAD9QLV4_ACRCE</name>
<evidence type="ECO:0000313" key="3">
    <source>
        <dbReference type="EMBL" id="KAK2563622.1"/>
    </source>
</evidence>
<keyword evidence="4" id="KW-1185">Reference proteome</keyword>
<evidence type="ECO:0000313" key="4">
    <source>
        <dbReference type="Proteomes" id="UP001249851"/>
    </source>
</evidence>
<feature type="compositionally biased region" description="Polar residues" evidence="1">
    <location>
        <begin position="71"/>
        <end position="85"/>
    </location>
</feature>
<dbReference type="Proteomes" id="UP001249851">
    <property type="component" value="Unassembled WGS sequence"/>
</dbReference>
<proteinExistence type="predicted"/>
<reference evidence="3" key="1">
    <citation type="journal article" date="2023" name="G3 (Bethesda)">
        <title>Whole genome assembly and annotation of the endangered Caribbean coral Acropora cervicornis.</title>
        <authorList>
            <person name="Selwyn J.D."/>
            <person name="Vollmer S.V."/>
        </authorList>
    </citation>
    <scope>NUCLEOTIDE SEQUENCE</scope>
    <source>
        <strain evidence="3">K2</strain>
    </source>
</reference>
<organism evidence="3 4">
    <name type="scientific">Acropora cervicornis</name>
    <name type="common">Staghorn coral</name>
    <dbReference type="NCBI Taxonomy" id="6130"/>
    <lineage>
        <taxon>Eukaryota</taxon>
        <taxon>Metazoa</taxon>
        <taxon>Cnidaria</taxon>
        <taxon>Anthozoa</taxon>
        <taxon>Hexacorallia</taxon>
        <taxon>Scleractinia</taxon>
        <taxon>Astrocoeniina</taxon>
        <taxon>Acroporidae</taxon>
        <taxon>Acropora</taxon>
    </lineage>
</organism>
<evidence type="ECO:0000256" key="2">
    <source>
        <dbReference type="SAM" id="Phobius"/>
    </source>
</evidence>
<comment type="caution">
    <text evidence="3">The sequence shown here is derived from an EMBL/GenBank/DDBJ whole genome shotgun (WGS) entry which is preliminary data.</text>
</comment>
<keyword evidence="2" id="KW-1133">Transmembrane helix</keyword>
<keyword evidence="2" id="KW-0472">Membrane</keyword>
<gene>
    <name evidence="3" type="ORF">P5673_013358</name>
</gene>
<feature type="transmembrane region" description="Helical" evidence="2">
    <location>
        <begin position="34"/>
        <end position="55"/>
    </location>
</feature>
<protein>
    <submittedName>
        <fullName evidence="3">Uncharacterized protein</fullName>
    </submittedName>
</protein>
<sequence>MFRVAGTGGSPDKATLDEERKKNSENVWFTLKVFASYVAFLRLVSGISSGIGIFTGMDPRLSEKRGFKSGDMNSPGKSSGSTGFGNASEAISERSSAYKEIRETIIIIIIDDKFYWI</sequence>
<reference evidence="3" key="2">
    <citation type="journal article" date="2023" name="Science">
        <title>Genomic signatures of disease resistance in endangered staghorn corals.</title>
        <authorList>
            <person name="Vollmer S.V."/>
            <person name="Selwyn J.D."/>
            <person name="Despard B.A."/>
            <person name="Roesel C.L."/>
        </authorList>
    </citation>
    <scope>NUCLEOTIDE SEQUENCE</scope>
    <source>
        <strain evidence="3">K2</strain>
    </source>
</reference>
<feature type="region of interest" description="Disordered" evidence="1">
    <location>
        <begin position="65"/>
        <end position="87"/>
    </location>
</feature>
<keyword evidence="2" id="KW-0812">Transmembrane</keyword>
<dbReference type="AlphaFoldDB" id="A0AAD9QLV4"/>